<protein>
    <recommendedName>
        <fullName evidence="4">DUF5723 domain-containing protein</fullName>
    </recommendedName>
</protein>
<keyword evidence="1" id="KW-0732">Signal</keyword>
<dbReference type="KEGG" id="senf:GJR95_23895"/>
<organism evidence="2 3">
    <name type="scientific">Spirosoma endbachense</name>
    <dbReference type="NCBI Taxonomy" id="2666025"/>
    <lineage>
        <taxon>Bacteria</taxon>
        <taxon>Pseudomonadati</taxon>
        <taxon>Bacteroidota</taxon>
        <taxon>Cytophagia</taxon>
        <taxon>Cytophagales</taxon>
        <taxon>Cytophagaceae</taxon>
        <taxon>Spirosoma</taxon>
    </lineage>
</organism>
<feature type="chain" id="PRO_5027106556" description="DUF5723 domain-containing protein" evidence="1">
    <location>
        <begin position="18"/>
        <end position="456"/>
    </location>
</feature>
<evidence type="ECO:0000256" key="1">
    <source>
        <dbReference type="SAM" id="SignalP"/>
    </source>
</evidence>
<evidence type="ECO:0000313" key="2">
    <source>
        <dbReference type="EMBL" id="QHV97859.1"/>
    </source>
</evidence>
<reference evidence="2 3" key="1">
    <citation type="submission" date="2019-11" db="EMBL/GenBank/DDBJ databases">
        <title>Spirosoma endbachense sp. nov., isolated from a natural salt meadow.</title>
        <authorList>
            <person name="Rojas J."/>
            <person name="Ambika Manirajan B."/>
            <person name="Ratering S."/>
            <person name="Suarez C."/>
            <person name="Geissler-Plaum R."/>
            <person name="Schnell S."/>
        </authorList>
    </citation>
    <scope>NUCLEOTIDE SEQUENCE [LARGE SCALE GENOMIC DNA]</scope>
    <source>
        <strain evidence="2 3">I-24</strain>
    </source>
</reference>
<keyword evidence="3" id="KW-1185">Reference proteome</keyword>
<dbReference type="RefSeq" id="WP_162388272.1">
    <property type="nucleotide sequence ID" value="NZ_CP045997.1"/>
</dbReference>
<evidence type="ECO:0000313" key="3">
    <source>
        <dbReference type="Proteomes" id="UP000464577"/>
    </source>
</evidence>
<dbReference type="EMBL" id="CP045997">
    <property type="protein sequence ID" value="QHV97859.1"/>
    <property type="molecule type" value="Genomic_DNA"/>
</dbReference>
<dbReference type="Proteomes" id="UP000464577">
    <property type="component" value="Chromosome"/>
</dbReference>
<feature type="signal peptide" evidence="1">
    <location>
        <begin position="1"/>
        <end position="17"/>
    </location>
</feature>
<proteinExistence type="predicted"/>
<name>A0A6P1W1J8_9BACT</name>
<gene>
    <name evidence="2" type="ORF">GJR95_23895</name>
</gene>
<evidence type="ECO:0008006" key="4">
    <source>
        <dbReference type="Google" id="ProtNLM"/>
    </source>
</evidence>
<sequence length="456" mass="51256">MRNLFLLLVLLSPSVFGQFVQDAKGTSTIKLNGSVLNVDVTDTRLNYWYQQTSSDQGRIANKRQLAQNELDSLQKFPHPTMPQQGAIILLQEEVDALQSRADKKSSKSIRGNLIGFRIFAENGTGITTLFSSGQVVPKSGLDFTIGRFYSVEFGRGKVYRKRLKKLGEQLLTVDASQKDLESRGTRDPDYFEKLDRLNLEESQIKREIYINRYKVSRLNKTAFQVTPYLNFESSVSSVLTTPSVDSVKKVSELKKTIPISFIGTIGAQTTIGKSMLAGLSLGYSRSDNIDDLSEKEFKQTNTTTIPGGQIAYSDTKKAYVGDYRENFSRIINGDLLWRLNGTVKNDSLIFFLNPYVRYKEPYGTRVYPLAETTVSTTNIGVSLYVFKSKGIFVGGFYTELQDVNNNKYSRALSIAERTTPQKEAPPFVKVTDRLQIGIFAKISFRRLGTFSNGFSQ</sequence>
<accession>A0A6P1W1J8</accession>
<dbReference type="AlphaFoldDB" id="A0A6P1W1J8"/>